<organism evidence="2 3">
    <name type="scientific">Actinomadura rubrobrunea</name>
    <dbReference type="NCBI Taxonomy" id="115335"/>
    <lineage>
        <taxon>Bacteria</taxon>
        <taxon>Bacillati</taxon>
        <taxon>Actinomycetota</taxon>
        <taxon>Actinomycetes</taxon>
        <taxon>Streptosporangiales</taxon>
        <taxon>Thermomonosporaceae</taxon>
        <taxon>Actinomadura</taxon>
    </lineage>
</organism>
<dbReference type="Proteomes" id="UP001165124">
    <property type="component" value="Unassembled WGS sequence"/>
</dbReference>
<evidence type="ECO:0000313" key="2">
    <source>
        <dbReference type="EMBL" id="GLW65872.1"/>
    </source>
</evidence>
<dbReference type="RefSeq" id="WP_067914884.1">
    <property type="nucleotide sequence ID" value="NZ_BSRZ01000011.1"/>
</dbReference>
<dbReference type="EMBL" id="BSRZ01000011">
    <property type="protein sequence ID" value="GLW65872.1"/>
    <property type="molecule type" value="Genomic_DNA"/>
</dbReference>
<reference evidence="2" key="1">
    <citation type="submission" date="2023-02" db="EMBL/GenBank/DDBJ databases">
        <title>Actinomadura rubrobrunea NBRC 14622.</title>
        <authorList>
            <person name="Ichikawa N."/>
            <person name="Sato H."/>
            <person name="Tonouchi N."/>
        </authorList>
    </citation>
    <scope>NUCLEOTIDE SEQUENCE</scope>
    <source>
        <strain evidence="2">NBRC 14622</strain>
    </source>
</reference>
<keyword evidence="1" id="KW-0732">Signal</keyword>
<evidence type="ECO:0000256" key="1">
    <source>
        <dbReference type="SAM" id="SignalP"/>
    </source>
</evidence>
<accession>A0A9W6PY06</accession>
<dbReference type="AlphaFoldDB" id="A0A9W6PY06"/>
<evidence type="ECO:0000313" key="3">
    <source>
        <dbReference type="Proteomes" id="UP001165124"/>
    </source>
</evidence>
<feature type="chain" id="PRO_5040821006" description="Secreted protein" evidence="1">
    <location>
        <begin position="33"/>
        <end position="170"/>
    </location>
</feature>
<evidence type="ECO:0008006" key="4">
    <source>
        <dbReference type="Google" id="ProtNLM"/>
    </source>
</evidence>
<protein>
    <recommendedName>
        <fullName evidence="4">Secreted protein</fullName>
    </recommendedName>
</protein>
<comment type="caution">
    <text evidence="2">The sequence shown here is derived from an EMBL/GenBank/DDBJ whole genome shotgun (WGS) entry which is preliminary data.</text>
</comment>
<keyword evidence="3" id="KW-1185">Reference proteome</keyword>
<proteinExistence type="predicted"/>
<gene>
    <name evidence="2" type="ORF">Arub01_41160</name>
</gene>
<feature type="signal peptide" evidence="1">
    <location>
        <begin position="1"/>
        <end position="32"/>
    </location>
</feature>
<sequence>MAATLIRRGTALAATGAVAGALLFASATPAAAGGDDAVLTATRGGVSPTAAAADVIRCTLRVHQPHYSHHAHAADKHRVNVTADVKCTKRVARLRIKVRLYKNGQPYKTTGWKSNSGKNWISYNAARRCVKRQRYQGQAWAQVVFPPGYRPPAAAGTVKSRVVTINRCTR</sequence>
<name>A0A9W6PY06_9ACTN</name>